<dbReference type="Proteomes" id="UP000290560">
    <property type="component" value="Unassembled WGS sequence"/>
</dbReference>
<proteinExistence type="predicted"/>
<gene>
    <name evidence="1" type="ORF">BHM03_00010410</name>
</gene>
<reference evidence="1" key="1">
    <citation type="journal article" date="2018" name="Data Brief">
        <title>Genome sequence data from 17 accessions of Ensete ventricosum, a staple food crop for millions in Ethiopia.</title>
        <authorList>
            <person name="Yemataw Z."/>
            <person name="Muzemil S."/>
            <person name="Ambachew D."/>
            <person name="Tripathi L."/>
            <person name="Tesfaye K."/>
            <person name="Chala A."/>
            <person name="Farbos A."/>
            <person name="O'Neill P."/>
            <person name="Moore K."/>
            <person name="Grant M."/>
            <person name="Studholme D.J."/>
        </authorList>
    </citation>
    <scope>NUCLEOTIDE SEQUENCE [LARGE SCALE GENOMIC DNA]</scope>
    <source>
        <tissue evidence="1">Leaf</tissue>
    </source>
</reference>
<organism evidence="1">
    <name type="scientific">Ensete ventricosum</name>
    <name type="common">Abyssinian banana</name>
    <name type="synonym">Musa ensete</name>
    <dbReference type="NCBI Taxonomy" id="4639"/>
    <lineage>
        <taxon>Eukaryota</taxon>
        <taxon>Viridiplantae</taxon>
        <taxon>Streptophyta</taxon>
        <taxon>Embryophyta</taxon>
        <taxon>Tracheophyta</taxon>
        <taxon>Spermatophyta</taxon>
        <taxon>Magnoliopsida</taxon>
        <taxon>Liliopsida</taxon>
        <taxon>Zingiberales</taxon>
        <taxon>Musaceae</taxon>
        <taxon>Ensete</taxon>
    </lineage>
</organism>
<dbReference type="AlphaFoldDB" id="A0A445MD11"/>
<evidence type="ECO:0000313" key="1">
    <source>
        <dbReference type="EMBL" id="RZR72113.1"/>
    </source>
</evidence>
<dbReference type="EMBL" id="KV875631">
    <property type="protein sequence ID" value="RZR72113.1"/>
    <property type="molecule type" value="Genomic_DNA"/>
</dbReference>
<sequence>MPGVREVRRVLAGGEMPTLPVPGRMYDTWRSSYNRSISHVELVTSAAQVSGGVMTWQPGRHLSYHYPLHPTLTMLSILS</sequence>
<accession>A0A445MD11</accession>
<name>A0A445MD11_ENSVE</name>
<protein>
    <submittedName>
        <fullName evidence="1">Uncharacterized protein</fullName>
    </submittedName>
</protein>